<dbReference type="Pfam" id="PF09534">
    <property type="entry name" value="Trp_oprn_chp"/>
    <property type="match status" value="1"/>
</dbReference>
<sequence length="219" mass="21622">MSRTDRPRREFAAALLGTLAGAAALLAATGQTWAVARVGAAGPTAAAEVNLAGDDTAPVAAAIGWVALAALAALLATKGWARRGLGVLLTAFAGVALLDVWTGTRPAALVRAVAARATTEGDVSGPALEPGWPLLAAFGAVLLLGAGATTAIRGAAWPGMGSRYDRHSAPATVRAGDPAELWKSLDSGADPTVAPAPGEDPDGAAPATASHDNADAKEP</sequence>
<comment type="caution">
    <text evidence="3">The sequence shown here is derived from an EMBL/GenBank/DDBJ whole genome shotgun (WGS) entry which is preliminary data.</text>
</comment>
<dbReference type="AlphaFoldDB" id="A0A3N0EF50"/>
<keyword evidence="2" id="KW-1133">Transmembrane helix</keyword>
<dbReference type="InterPro" id="IPR006311">
    <property type="entry name" value="TAT_signal"/>
</dbReference>
<dbReference type="OrthoDB" id="3712369at2"/>
<keyword evidence="4" id="KW-1185">Reference proteome</keyword>
<feature type="transmembrane region" description="Helical" evidence="2">
    <location>
        <begin position="57"/>
        <end position="77"/>
    </location>
</feature>
<evidence type="ECO:0000313" key="3">
    <source>
        <dbReference type="EMBL" id="RNL86498.1"/>
    </source>
</evidence>
<accession>A0A3N0EF50</accession>
<dbReference type="RefSeq" id="WP_123200023.1">
    <property type="nucleotide sequence ID" value="NZ_RJMB01000003.1"/>
</dbReference>
<dbReference type="Proteomes" id="UP000269198">
    <property type="component" value="Unassembled WGS sequence"/>
</dbReference>
<feature type="transmembrane region" description="Helical" evidence="2">
    <location>
        <begin position="84"/>
        <end position="101"/>
    </location>
</feature>
<organism evidence="3 4">
    <name type="scientific">Halostreptopolyspora alba</name>
    <dbReference type="NCBI Taxonomy" id="2487137"/>
    <lineage>
        <taxon>Bacteria</taxon>
        <taxon>Bacillati</taxon>
        <taxon>Actinomycetota</taxon>
        <taxon>Actinomycetes</taxon>
        <taxon>Streptosporangiales</taxon>
        <taxon>Nocardiopsidaceae</taxon>
        <taxon>Halostreptopolyspora</taxon>
    </lineage>
</organism>
<keyword evidence="2" id="KW-0812">Transmembrane</keyword>
<evidence type="ECO:0000256" key="1">
    <source>
        <dbReference type="SAM" id="MobiDB-lite"/>
    </source>
</evidence>
<proteinExistence type="predicted"/>
<dbReference type="InterPro" id="IPR019051">
    <property type="entry name" value="Trp_biosyn_TM_oprn/chp"/>
</dbReference>
<evidence type="ECO:0000256" key="2">
    <source>
        <dbReference type="SAM" id="Phobius"/>
    </source>
</evidence>
<keyword evidence="2" id="KW-0472">Membrane</keyword>
<gene>
    <name evidence="3" type="ORF">EFW17_04660</name>
</gene>
<evidence type="ECO:0008006" key="5">
    <source>
        <dbReference type="Google" id="ProtNLM"/>
    </source>
</evidence>
<feature type="transmembrane region" description="Helical" evidence="2">
    <location>
        <begin position="134"/>
        <end position="156"/>
    </location>
</feature>
<evidence type="ECO:0000313" key="4">
    <source>
        <dbReference type="Proteomes" id="UP000269198"/>
    </source>
</evidence>
<protein>
    <recommendedName>
        <fullName evidence="5">TIGR02234 family membrane protein</fullName>
    </recommendedName>
</protein>
<dbReference type="EMBL" id="RJMB01000003">
    <property type="protein sequence ID" value="RNL86498.1"/>
    <property type="molecule type" value="Genomic_DNA"/>
</dbReference>
<feature type="region of interest" description="Disordered" evidence="1">
    <location>
        <begin position="177"/>
        <end position="219"/>
    </location>
</feature>
<name>A0A3N0EF50_9ACTN</name>
<reference evidence="3 4" key="1">
    <citation type="submission" date="2018-11" db="EMBL/GenBank/DDBJ databases">
        <title>The genome draft of YIM 96095.</title>
        <authorList>
            <person name="Tang S.-K."/>
            <person name="Chunyu W.-X."/>
            <person name="Feng Y.-Z."/>
        </authorList>
    </citation>
    <scope>NUCLEOTIDE SEQUENCE [LARGE SCALE GENOMIC DNA]</scope>
    <source>
        <strain evidence="3 4">YIM 96095</strain>
    </source>
</reference>
<dbReference type="PROSITE" id="PS51318">
    <property type="entry name" value="TAT"/>
    <property type="match status" value="1"/>
</dbReference>